<sequence length="274" mass="30487">MSGSLLDRVSRRVHLRKGSVLLTYPGLGVGNYLYFLLDAYADSLAGPPARVLDSGLDPAWRAALPRLEPLLAAPEDVAWRRTRHIPPSFLQAYGVDFSAAELERFVREVLLATLPLPTGPTPDVVVNVRRGDYYTHPNFRRLYGFDVVDYVHRALDEVGSVATPRWLSFVSDDPAWCAEHFGELTARTEKITFGAQTPGSLGDFVEVAAARALVLTNSTFSYWAGYVSGFVHGDDHLGTWVPDLHQRNIDDGRPWQHDPRWHALGVRDLDDGPV</sequence>
<keyword evidence="1" id="KW-0328">Glycosyltransferase</keyword>
<gene>
    <name evidence="3" type="ORF">ISU07_19875</name>
</gene>
<reference evidence="3" key="1">
    <citation type="submission" date="2020-11" db="EMBL/GenBank/DDBJ databases">
        <title>Nocardioides sp. nov., isolated from Soil of Cynanchum wilfordii Hemsley rhizosphere.</title>
        <authorList>
            <person name="Lee J.-S."/>
            <person name="Suh M.K."/>
            <person name="Kim J.-S."/>
        </authorList>
    </citation>
    <scope>NUCLEOTIDE SEQUENCE</scope>
    <source>
        <strain evidence="3">KCTC 19275</strain>
    </source>
</reference>
<keyword evidence="2" id="KW-0808">Transferase</keyword>
<dbReference type="Pfam" id="PF01531">
    <property type="entry name" value="Glyco_transf_11"/>
    <property type="match status" value="1"/>
</dbReference>
<evidence type="ECO:0000313" key="4">
    <source>
        <dbReference type="Proteomes" id="UP000640489"/>
    </source>
</evidence>
<name>A0A930VIJ0_9ACTN</name>
<proteinExistence type="predicted"/>
<comment type="caution">
    <text evidence="3">The sequence shown here is derived from an EMBL/GenBank/DDBJ whole genome shotgun (WGS) entry which is preliminary data.</text>
</comment>
<organism evidence="3 4">
    <name type="scientific">Nocardioides islandensis</name>
    <dbReference type="NCBI Taxonomy" id="433663"/>
    <lineage>
        <taxon>Bacteria</taxon>
        <taxon>Bacillati</taxon>
        <taxon>Actinomycetota</taxon>
        <taxon>Actinomycetes</taxon>
        <taxon>Propionibacteriales</taxon>
        <taxon>Nocardioidaceae</taxon>
        <taxon>Nocardioides</taxon>
    </lineage>
</organism>
<evidence type="ECO:0000256" key="2">
    <source>
        <dbReference type="ARBA" id="ARBA00022679"/>
    </source>
</evidence>
<evidence type="ECO:0000256" key="1">
    <source>
        <dbReference type="ARBA" id="ARBA00022676"/>
    </source>
</evidence>
<dbReference type="InterPro" id="IPR002516">
    <property type="entry name" value="Glyco_trans_11"/>
</dbReference>
<accession>A0A930VIJ0</accession>
<dbReference type="GO" id="GO:0005975">
    <property type="term" value="P:carbohydrate metabolic process"/>
    <property type="evidence" value="ECO:0007669"/>
    <property type="project" value="InterPro"/>
</dbReference>
<protein>
    <submittedName>
        <fullName evidence="3">Alpha-1,2-fucosyltransferase</fullName>
    </submittedName>
</protein>
<dbReference type="AlphaFoldDB" id="A0A930VIJ0"/>
<keyword evidence="4" id="KW-1185">Reference proteome</keyword>
<dbReference type="GO" id="GO:0016020">
    <property type="term" value="C:membrane"/>
    <property type="evidence" value="ECO:0007669"/>
    <property type="project" value="InterPro"/>
</dbReference>
<dbReference type="GO" id="GO:0008107">
    <property type="term" value="F:galactoside 2-alpha-L-fucosyltransferase activity"/>
    <property type="evidence" value="ECO:0007669"/>
    <property type="project" value="InterPro"/>
</dbReference>
<dbReference type="Proteomes" id="UP000640489">
    <property type="component" value="Unassembled WGS sequence"/>
</dbReference>
<evidence type="ECO:0000313" key="3">
    <source>
        <dbReference type="EMBL" id="MBF4765395.1"/>
    </source>
</evidence>
<dbReference type="RefSeq" id="WP_194708576.1">
    <property type="nucleotide sequence ID" value="NZ_JADKPN010000015.1"/>
</dbReference>
<dbReference type="EMBL" id="JADKPN010000015">
    <property type="protein sequence ID" value="MBF4765395.1"/>
    <property type="molecule type" value="Genomic_DNA"/>
</dbReference>